<dbReference type="STRING" id="91604.ID47_11595"/>
<proteinExistence type="predicted"/>
<organism evidence="2 3">
    <name type="scientific">Candidatus Odyssella acanthamoebae</name>
    <dbReference type="NCBI Taxonomy" id="91604"/>
    <lineage>
        <taxon>Bacteria</taxon>
        <taxon>Pseudomonadati</taxon>
        <taxon>Pseudomonadota</taxon>
        <taxon>Alphaproteobacteria</taxon>
        <taxon>Holosporales</taxon>
        <taxon>Candidatus Paracaedibacteraceae</taxon>
        <taxon>Candidatus Odyssella</taxon>
    </lineage>
</organism>
<evidence type="ECO:0000313" key="3">
    <source>
        <dbReference type="Proteomes" id="UP000028926"/>
    </source>
</evidence>
<dbReference type="EMBL" id="CP008941">
    <property type="protein sequence ID" value="AIK97235.1"/>
    <property type="molecule type" value="Genomic_DNA"/>
</dbReference>
<sequence>MVQIFFHGTRGSFPISSRTHTKYGGHTSCISILVDNQWFILDAGSGLIDAPKIIQDKNIKRCHLFLSHLHLDHICGLPAFPLSWDPTFEINLYCGMSLEFRGLKTALNTIFAPPYFPVKWDDFKARRLYKDFVAGESLQLNDTVSMQTIPLNHPGGACGYKLIVGNRSIVYLSDTSHEKGMFDKFVKFAKYCDLLIYDSTYCDSEFSAVADYGHSTWQMACNLAEKASAKQLALFHHDPSHTDEFIDGMEMEARFKFPNTFAAACGMTVEI</sequence>
<dbReference type="Gene3D" id="3.60.15.10">
    <property type="entry name" value="Ribonuclease Z/Hydroxyacylglutathione hydrolase-like"/>
    <property type="match status" value="1"/>
</dbReference>
<dbReference type="PANTHER" id="PTHR46018">
    <property type="entry name" value="ZINC PHOSPHODIESTERASE ELAC PROTEIN 1"/>
    <property type="match status" value="1"/>
</dbReference>
<evidence type="ECO:0000259" key="1">
    <source>
        <dbReference type="Pfam" id="PF12706"/>
    </source>
</evidence>
<dbReference type="AlphaFoldDB" id="A0A077B2K6"/>
<dbReference type="KEGG" id="paca:ID47_11595"/>
<feature type="domain" description="Metallo-beta-lactamase" evidence="1">
    <location>
        <begin position="38"/>
        <end position="237"/>
    </location>
</feature>
<dbReference type="CDD" id="cd07715">
    <property type="entry name" value="TaR3-like_MBL-fold"/>
    <property type="match status" value="1"/>
</dbReference>
<evidence type="ECO:0000313" key="2">
    <source>
        <dbReference type="EMBL" id="AIK97235.1"/>
    </source>
</evidence>
<dbReference type="InterPro" id="IPR036866">
    <property type="entry name" value="RibonucZ/Hydroxyglut_hydro"/>
</dbReference>
<reference evidence="2 3" key="1">
    <citation type="submission" date="2014-07" db="EMBL/GenBank/DDBJ databases">
        <title>Comparative genomic insights into amoeba endosymbionts belonging to the families of Holosporaceae and Candidatus Midichloriaceae within Rickettsiales.</title>
        <authorList>
            <person name="Wang Z."/>
            <person name="Wu M."/>
        </authorList>
    </citation>
    <scope>NUCLEOTIDE SEQUENCE [LARGE SCALE GENOMIC DNA]</scope>
    <source>
        <strain evidence="2">PRA3</strain>
    </source>
</reference>
<dbReference type="SUPFAM" id="SSF56281">
    <property type="entry name" value="Metallo-hydrolase/oxidoreductase"/>
    <property type="match status" value="1"/>
</dbReference>
<accession>A0A077B2K6</accession>
<dbReference type="PANTHER" id="PTHR46018:SF2">
    <property type="entry name" value="ZINC PHOSPHODIESTERASE ELAC PROTEIN 1"/>
    <property type="match status" value="1"/>
</dbReference>
<dbReference type="HOGENOM" id="CLU_031317_1_0_5"/>
<dbReference type="Pfam" id="PF12706">
    <property type="entry name" value="Lactamase_B_2"/>
    <property type="match status" value="1"/>
</dbReference>
<dbReference type="RefSeq" id="WP_038466543.1">
    <property type="nucleotide sequence ID" value="NZ_CP008941.1"/>
</dbReference>
<dbReference type="GO" id="GO:0042781">
    <property type="term" value="F:3'-tRNA processing endoribonuclease activity"/>
    <property type="evidence" value="ECO:0007669"/>
    <property type="project" value="TreeGrafter"/>
</dbReference>
<dbReference type="Proteomes" id="UP000028926">
    <property type="component" value="Chromosome"/>
</dbReference>
<dbReference type="OrthoDB" id="9803916at2"/>
<gene>
    <name evidence="2" type="ORF">ID47_11595</name>
</gene>
<name>A0A077B2K6_9PROT</name>
<keyword evidence="3" id="KW-1185">Reference proteome</keyword>
<dbReference type="eggNOG" id="COG1235">
    <property type="taxonomic scope" value="Bacteria"/>
</dbReference>
<dbReference type="InterPro" id="IPR001279">
    <property type="entry name" value="Metallo-B-lactamas"/>
</dbReference>
<protein>
    <recommendedName>
        <fullName evidence="1">Metallo-beta-lactamase domain-containing protein</fullName>
    </recommendedName>
</protein>